<dbReference type="Gene3D" id="2.40.50.250">
    <property type="entry name" value="bipa protein"/>
    <property type="match status" value="1"/>
</dbReference>
<evidence type="ECO:0000259" key="1">
    <source>
        <dbReference type="SMART" id="SM00838"/>
    </source>
</evidence>
<dbReference type="FunFam" id="2.40.50.250:FF:000001">
    <property type="entry name" value="GTP-binding protein TypA"/>
    <property type="match status" value="1"/>
</dbReference>
<dbReference type="Pfam" id="PF21018">
    <property type="entry name" value="BipA_C"/>
    <property type="match status" value="1"/>
</dbReference>
<name>X1GLB1_9ZZZZ</name>
<sequence length="281" mass="31467">YVTGRQIGERLGKELQSNVALRVEDGGDEFVVWGRGLLHLAILLENMRREGYELAVGKPEVVFHTDEHGKLLEPIERLVIDVPNDAVGAVMQLVGDRRAEMVQMNTGGIRTQLEFTIPARGLIDLRSRVLTATAGEVVMHHRFESYGPYRGEIGDRANGVMIATKSGEVTAYALDQFADRGVMFVEPGEEVYEGQVVGEHCKDNDVPVNVVRRKTLTNVRSSTKDSTVTLKAPRRITLESALEYIKLDELVEVTPHHIRLRKVHLKENDRRRAARRAAARA</sequence>
<dbReference type="Pfam" id="PF00679">
    <property type="entry name" value="EFG_C"/>
    <property type="match status" value="1"/>
</dbReference>
<dbReference type="SMART" id="SM00838">
    <property type="entry name" value="EFG_C"/>
    <property type="match status" value="1"/>
</dbReference>
<reference evidence="2" key="1">
    <citation type="journal article" date="2014" name="Front. Microbiol.">
        <title>High frequency of phylogenetically diverse reductive dehalogenase-homologous genes in deep subseafloor sedimentary metagenomes.</title>
        <authorList>
            <person name="Kawai M."/>
            <person name="Futagami T."/>
            <person name="Toyoda A."/>
            <person name="Takaki Y."/>
            <person name="Nishi S."/>
            <person name="Hori S."/>
            <person name="Arai W."/>
            <person name="Tsubouchi T."/>
            <person name="Morono Y."/>
            <person name="Uchiyama I."/>
            <person name="Ito T."/>
            <person name="Fujiyama A."/>
            <person name="Inagaki F."/>
            <person name="Takami H."/>
        </authorList>
    </citation>
    <scope>NUCLEOTIDE SEQUENCE</scope>
    <source>
        <strain evidence="2">Expedition CK06-06</strain>
    </source>
</reference>
<feature type="non-terminal residue" evidence="2">
    <location>
        <position position="1"/>
    </location>
</feature>
<comment type="caution">
    <text evidence="2">The sequence shown here is derived from an EMBL/GenBank/DDBJ whole genome shotgun (WGS) entry which is preliminary data.</text>
</comment>
<dbReference type="InterPro" id="IPR042116">
    <property type="entry name" value="TypA/BipA_C"/>
</dbReference>
<dbReference type="Gene3D" id="3.30.70.870">
    <property type="entry name" value="Elongation Factor G (Translational Gtpase), domain 3"/>
    <property type="match status" value="1"/>
</dbReference>
<accession>X1GLB1</accession>
<dbReference type="InterPro" id="IPR035647">
    <property type="entry name" value="EFG_III/V"/>
</dbReference>
<dbReference type="InterPro" id="IPR035651">
    <property type="entry name" value="BipA_V"/>
</dbReference>
<dbReference type="FunFam" id="3.30.70.240:FF:000002">
    <property type="entry name" value="GTP-binding protein TypA"/>
    <property type="match status" value="1"/>
</dbReference>
<dbReference type="InterPro" id="IPR048876">
    <property type="entry name" value="BipA_C"/>
</dbReference>
<proteinExistence type="predicted"/>
<organism evidence="2">
    <name type="scientific">marine sediment metagenome</name>
    <dbReference type="NCBI Taxonomy" id="412755"/>
    <lineage>
        <taxon>unclassified sequences</taxon>
        <taxon>metagenomes</taxon>
        <taxon>ecological metagenomes</taxon>
    </lineage>
</organism>
<dbReference type="Gene3D" id="3.30.70.240">
    <property type="match status" value="1"/>
</dbReference>
<protein>
    <recommendedName>
        <fullName evidence="1">Elongation factor EFG domain-containing protein</fullName>
    </recommendedName>
</protein>
<feature type="domain" description="Elongation factor EFG" evidence="1">
    <location>
        <begin position="70"/>
        <end position="157"/>
    </location>
</feature>
<dbReference type="EMBL" id="BARU01007488">
    <property type="protein sequence ID" value="GAH45625.1"/>
    <property type="molecule type" value="Genomic_DNA"/>
</dbReference>
<dbReference type="CDD" id="cd03710">
    <property type="entry name" value="BipA_TypA_C"/>
    <property type="match status" value="1"/>
</dbReference>
<evidence type="ECO:0000313" key="2">
    <source>
        <dbReference type="EMBL" id="GAH45625.1"/>
    </source>
</evidence>
<dbReference type="SUPFAM" id="SSF54980">
    <property type="entry name" value="EF-G C-terminal domain-like"/>
    <property type="match status" value="2"/>
</dbReference>
<dbReference type="InterPro" id="IPR000640">
    <property type="entry name" value="EFG_V-like"/>
</dbReference>
<gene>
    <name evidence="2" type="ORF">S03H2_14747</name>
</gene>
<dbReference type="AlphaFoldDB" id="X1GLB1"/>